<evidence type="ECO:0000259" key="1">
    <source>
        <dbReference type="Pfam" id="PF25227"/>
    </source>
</evidence>
<dbReference type="EMBL" id="NXNI01000001">
    <property type="protein sequence ID" value="PCR89430.1"/>
    <property type="molecule type" value="Genomic_DNA"/>
</dbReference>
<comment type="caution">
    <text evidence="2">The sequence shown here is derived from an EMBL/GenBank/DDBJ whole genome shotgun (WGS) entry which is preliminary data.</text>
</comment>
<accession>A0A2A5QRG5</accession>
<evidence type="ECO:0000313" key="2">
    <source>
        <dbReference type="EMBL" id="PCR89430.1"/>
    </source>
</evidence>
<reference evidence="2 3" key="1">
    <citation type="submission" date="2017-09" db="EMBL/GenBank/DDBJ databases">
        <title>Genome sequences of Natrinema ejinorence JCM 13890T.</title>
        <authorList>
            <person name="Roh S.W."/>
            <person name="Kim Y.B."/>
            <person name="Kim J.Y."/>
        </authorList>
    </citation>
    <scope>NUCLEOTIDE SEQUENCE [LARGE SCALE GENOMIC DNA]</scope>
    <source>
        <strain evidence="2 3">JCM 13890</strain>
    </source>
</reference>
<keyword evidence="3" id="KW-1185">Reference proteome</keyword>
<dbReference type="OrthoDB" id="316855at2157"/>
<feature type="domain" description="DUF7845" evidence="1">
    <location>
        <begin position="109"/>
        <end position="452"/>
    </location>
</feature>
<dbReference type="AlphaFoldDB" id="A0A2A5QRG5"/>
<dbReference type="RefSeq" id="WP_097378376.1">
    <property type="nucleotide sequence ID" value="NZ_NXNI01000001.1"/>
</dbReference>
<gene>
    <name evidence="2" type="ORF">CP557_02090</name>
</gene>
<name>A0A2A5QRG5_9EURY</name>
<evidence type="ECO:0000313" key="3">
    <source>
        <dbReference type="Proteomes" id="UP000219689"/>
    </source>
</evidence>
<dbReference type="InterPro" id="IPR057167">
    <property type="entry name" value="DUF7845"/>
</dbReference>
<dbReference type="Pfam" id="PF25227">
    <property type="entry name" value="DUF7845"/>
    <property type="match status" value="1"/>
</dbReference>
<sequence length="670" mass="75791">MTREDRDDLEEAADEAFDLLDAGRPVDGADDEIETAIEQDEMPTAGGDDADGGVELEYDEERQVDDDARSACRFCQTEFGTVVAERRHHSEDRCDEGSPMFRPDGRPLIDPQVHELRANFLFEPKDEDLHPSQDGLAPYFAVVSQWDRCLQDETGQDDVGTLEAADDIWMLNHEENKISYRDEEAKIKTRPSDSGDSYNEYVIGVVACDEVRERKVTFQFRPSLPNAKHCETGDRIKSMPEDLPLGIRVEAQSSNVEIDEVLEVLRTLMDELDIDTRYFKDECIHDHSRIWGLGLYARIQRELSEERFVDKNGVMDRLAQFTSIRRGRGEYKWDNEEIIGHRHAVAMNETSLEKLYGDHNVGKLLKSYLPKQPEKHPSGASTHHPKIEVQFNTSHSDYLDGNAVPYESNDEFDYQDLKSELDEYLLFALNAAGLPLHADPSVYVPDEYWDADERAHDVPIHSDPTEELREAEEDLTRAQLAREDLSPTDRAVVKALADGGQMHYEQIVEETETSSSSVYRAIEKWGSLVDKVGRGTYDLADDVVRNKIEDVFAALEDVTEWVENGIDAIVDGNDEIADDSPLAKWARRHGAILQENYDEFDVELTGHHSKRELRHVLRSGLEAARNTGSSVAARFIDSSFTYRLNGDRRAGQYPFTTSGGAVLILGTAMA</sequence>
<protein>
    <recommendedName>
        <fullName evidence="1">DUF7845 domain-containing protein</fullName>
    </recommendedName>
</protein>
<organism evidence="2 3">
    <name type="scientific">Natrinema ejinorense</name>
    <dbReference type="NCBI Taxonomy" id="373386"/>
    <lineage>
        <taxon>Archaea</taxon>
        <taxon>Methanobacteriati</taxon>
        <taxon>Methanobacteriota</taxon>
        <taxon>Stenosarchaea group</taxon>
        <taxon>Halobacteria</taxon>
        <taxon>Halobacteriales</taxon>
        <taxon>Natrialbaceae</taxon>
        <taxon>Natrinema</taxon>
    </lineage>
</organism>
<proteinExistence type="predicted"/>
<dbReference type="Proteomes" id="UP000219689">
    <property type="component" value="Unassembled WGS sequence"/>
</dbReference>